<protein>
    <recommendedName>
        <fullName evidence="5">HicB-like antitoxin of toxin-antitoxin system domain-containing protein</fullName>
    </recommendedName>
</protein>
<evidence type="ECO:0000256" key="1">
    <source>
        <dbReference type="ARBA" id="ARBA00022649"/>
    </source>
</evidence>
<evidence type="ECO:0000256" key="2">
    <source>
        <dbReference type="SAM" id="MobiDB-lite"/>
    </source>
</evidence>
<organism evidence="3 4">
    <name type="scientific">Schleiferilactobacillus harbinensis DSM 16991</name>
    <dbReference type="NCBI Taxonomy" id="1122147"/>
    <lineage>
        <taxon>Bacteria</taxon>
        <taxon>Bacillati</taxon>
        <taxon>Bacillota</taxon>
        <taxon>Bacilli</taxon>
        <taxon>Lactobacillales</taxon>
        <taxon>Lactobacillaceae</taxon>
        <taxon>Schleiferilactobacillus</taxon>
    </lineage>
</organism>
<evidence type="ECO:0008006" key="5">
    <source>
        <dbReference type="Google" id="ProtNLM"/>
    </source>
</evidence>
<evidence type="ECO:0000313" key="3">
    <source>
        <dbReference type="EMBL" id="KRM27289.1"/>
    </source>
</evidence>
<dbReference type="eggNOG" id="COG1598">
    <property type="taxonomic scope" value="Bacteria"/>
</dbReference>
<feature type="region of interest" description="Disordered" evidence="2">
    <location>
        <begin position="1"/>
        <end position="23"/>
    </location>
</feature>
<dbReference type="PATRIC" id="fig|1122147.4.peg.2714"/>
<dbReference type="AlphaFoldDB" id="A0A0R1XHA7"/>
<comment type="caution">
    <text evidence="3">The sequence shown here is derived from an EMBL/GenBank/DDBJ whole genome shotgun (WGS) entry which is preliminary data.</text>
</comment>
<proteinExistence type="predicted"/>
<sequence>MASDVLAEMNYNQKDLPEPSNPKTFKLENEDFTAVVSANLSAKKRQLRRHVRKNVTIPADLATWAEDADINLSAALAEALAAKHKKMKS</sequence>
<dbReference type="EMBL" id="AZFW01000051">
    <property type="protein sequence ID" value="KRM27289.1"/>
    <property type="molecule type" value="Genomic_DNA"/>
</dbReference>
<dbReference type="Pfam" id="PF07362">
    <property type="entry name" value="CcdA"/>
    <property type="match status" value="1"/>
</dbReference>
<dbReference type="InterPro" id="IPR009956">
    <property type="entry name" value="Post-segregation_anti-tox_CcdA"/>
</dbReference>
<evidence type="ECO:0000313" key="4">
    <source>
        <dbReference type="Proteomes" id="UP000050949"/>
    </source>
</evidence>
<keyword evidence="1" id="KW-1277">Toxin-antitoxin system</keyword>
<reference evidence="3 4" key="1">
    <citation type="journal article" date="2015" name="Genome Announc.">
        <title>Expanding the biotechnology potential of lactobacilli through comparative genomics of 213 strains and associated genera.</title>
        <authorList>
            <person name="Sun Z."/>
            <person name="Harris H.M."/>
            <person name="McCann A."/>
            <person name="Guo C."/>
            <person name="Argimon S."/>
            <person name="Zhang W."/>
            <person name="Yang X."/>
            <person name="Jeffery I.B."/>
            <person name="Cooney J.C."/>
            <person name="Kagawa T.F."/>
            <person name="Liu W."/>
            <person name="Song Y."/>
            <person name="Salvetti E."/>
            <person name="Wrobel A."/>
            <person name="Rasinkangas P."/>
            <person name="Parkhill J."/>
            <person name="Rea M.C."/>
            <person name="O'Sullivan O."/>
            <person name="Ritari J."/>
            <person name="Douillard F.P."/>
            <person name="Paul Ross R."/>
            <person name="Yang R."/>
            <person name="Briner A.E."/>
            <person name="Felis G.E."/>
            <person name="de Vos W.M."/>
            <person name="Barrangou R."/>
            <person name="Klaenhammer T.R."/>
            <person name="Caufield P.W."/>
            <person name="Cui Y."/>
            <person name="Zhang H."/>
            <person name="O'Toole P.W."/>
        </authorList>
    </citation>
    <scope>NUCLEOTIDE SEQUENCE [LARGE SCALE GENOMIC DNA]</scope>
    <source>
        <strain evidence="3 4">DSM 16991</strain>
    </source>
</reference>
<name>A0A0R1XHA7_9LACO</name>
<dbReference type="Proteomes" id="UP000050949">
    <property type="component" value="Unassembled WGS sequence"/>
</dbReference>
<gene>
    <name evidence="3" type="ORF">FC91_GL002633</name>
</gene>
<accession>A0A0R1XHA7</accession>